<evidence type="ECO:0000256" key="2">
    <source>
        <dbReference type="ARBA" id="ARBA00022763"/>
    </source>
</evidence>
<feature type="domain" description="Helix-hairpin-helix DNA-binding motif class 1" evidence="7">
    <location>
        <begin position="108"/>
        <end position="127"/>
    </location>
</feature>
<dbReference type="GO" id="GO:0000400">
    <property type="term" value="F:four-way junction DNA binding"/>
    <property type="evidence" value="ECO:0007669"/>
    <property type="project" value="UniProtKB-UniRule"/>
</dbReference>
<dbReference type="SUPFAM" id="SSF47781">
    <property type="entry name" value="RuvA domain 2-like"/>
    <property type="match status" value="1"/>
</dbReference>
<keyword evidence="1 6" id="KW-0963">Cytoplasm</keyword>
<dbReference type="Gene3D" id="1.10.150.20">
    <property type="entry name" value="5' to 3' exonuclease, C-terminal subdomain"/>
    <property type="match status" value="1"/>
</dbReference>
<protein>
    <recommendedName>
        <fullName evidence="6">Holliday junction branch migration complex subunit RuvA</fullName>
    </recommendedName>
</protein>
<dbReference type="GO" id="GO:0005737">
    <property type="term" value="C:cytoplasm"/>
    <property type="evidence" value="ECO:0007669"/>
    <property type="project" value="UniProtKB-SubCell"/>
</dbReference>
<evidence type="ECO:0000256" key="5">
    <source>
        <dbReference type="ARBA" id="ARBA00023204"/>
    </source>
</evidence>
<dbReference type="GO" id="GO:0048476">
    <property type="term" value="C:Holliday junction resolvase complex"/>
    <property type="evidence" value="ECO:0007669"/>
    <property type="project" value="UniProtKB-UniRule"/>
</dbReference>
<reference evidence="8 9" key="1">
    <citation type="submission" date="2019-06" db="EMBL/GenBank/DDBJ databases">
        <title>Genome sequence of Litorilinea aerophila BAA-2444.</title>
        <authorList>
            <person name="Maclea K.S."/>
            <person name="Maurais E.G."/>
            <person name="Iannazzi L.C."/>
        </authorList>
    </citation>
    <scope>NUCLEOTIDE SEQUENCE [LARGE SCALE GENOMIC DNA]</scope>
    <source>
        <strain evidence="8 9">ATCC BAA-2444</strain>
    </source>
</reference>
<evidence type="ECO:0000256" key="6">
    <source>
        <dbReference type="HAMAP-Rule" id="MF_00031"/>
    </source>
</evidence>
<dbReference type="Gene3D" id="2.40.50.140">
    <property type="entry name" value="Nucleic acid-binding proteins"/>
    <property type="match status" value="1"/>
</dbReference>
<keyword evidence="4 6" id="KW-0233">DNA recombination</keyword>
<evidence type="ECO:0000313" key="8">
    <source>
        <dbReference type="EMBL" id="TQE93535.1"/>
    </source>
</evidence>
<dbReference type="InterPro" id="IPR000085">
    <property type="entry name" value="RuvA"/>
</dbReference>
<dbReference type="InterPro" id="IPR012340">
    <property type="entry name" value="NA-bd_OB-fold"/>
</dbReference>
<dbReference type="InParanoid" id="A0A540V9Z9"/>
<feature type="region of interest" description="Domain I" evidence="6">
    <location>
        <begin position="1"/>
        <end position="64"/>
    </location>
</feature>
<evidence type="ECO:0000313" key="9">
    <source>
        <dbReference type="Proteomes" id="UP000317371"/>
    </source>
</evidence>
<dbReference type="GO" id="GO:0009378">
    <property type="term" value="F:four-way junction helicase activity"/>
    <property type="evidence" value="ECO:0007669"/>
    <property type="project" value="InterPro"/>
</dbReference>
<dbReference type="SUPFAM" id="SSF46929">
    <property type="entry name" value="DNA helicase RuvA subunit, C-terminal domain"/>
    <property type="match status" value="1"/>
</dbReference>
<comment type="similarity">
    <text evidence="6">Belongs to the RuvA family.</text>
</comment>
<comment type="subcellular location">
    <subcellularLocation>
        <location evidence="6">Cytoplasm</location>
    </subcellularLocation>
</comment>
<comment type="subunit">
    <text evidence="6">Homotetramer. Forms an RuvA(8)-RuvB(12)-Holliday junction (HJ) complex. HJ DNA is sandwiched between 2 RuvA tetramers; dsDNA enters through RuvA and exits via RuvB. An RuvB hexamer assembles on each DNA strand where it exits the tetramer. Each RuvB hexamer is contacted by two RuvA subunits (via domain III) on 2 adjacent RuvB subunits; this complex drives branch migration. In the full resolvosome a probable DNA-RuvA(4)-RuvB(12)-RuvC(2) complex forms which resolves the HJ.</text>
</comment>
<gene>
    <name evidence="6 8" type="primary">ruvA</name>
    <name evidence="8" type="ORF">FKZ61_21075</name>
</gene>
<keyword evidence="9" id="KW-1185">Reference proteome</keyword>
<organism evidence="8 9">
    <name type="scientific">Litorilinea aerophila</name>
    <dbReference type="NCBI Taxonomy" id="1204385"/>
    <lineage>
        <taxon>Bacteria</taxon>
        <taxon>Bacillati</taxon>
        <taxon>Chloroflexota</taxon>
        <taxon>Caldilineae</taxon>
        <taxon>Caldilineales</taxon>
        <taxon>Caldilineaceae</taxon>
        <taxon>Litorilinea</taxon>
    </lineage>
</organism>
<dbReference type="InterPro" id="IPR010994">
    <property type="entry name" value="RuvA_2-like"/>
</dbReference>
<proteinExistence type="inferred from homology"/>
<dbReference type="SUPFAM" id="SSF50249">
    <property type="entry name" value="Nucleic acid-binding proteins"/>
    <property type="match status" value="1"/>
</dbReference>
<dbReference type="InterPro" id="IPR013849">
    <property type="entry name" value="DNA_helicase_Holl-junc_RuvA_I"/>
</dbReference>
<name>A0A540V9Z9_9CHLR</name>
<dbReference type="GO" id="GO:0016787">
    <property type="term" value="F:hydrolase activity"/>
    <property type="evidence" value="ECO:0007669"/>
    <property type="project" value="UniProtKB-KW"/>
</dbReference>
<evidence type="ECO:0000256" key="1">
    <source>
        <dbReference type="ARBA" id="ARBA00022490"/>
    </source>
</evidence>
<dbReference type="OrthoDB" id="5293449at2"/>
<dbReference type="GO" id="GO:0006281">
    <property type="term" value="P:DNA repair"/>
    <property type="evidence" value="ECO:0007669"/>
    <property type="project" value="UniProtKB-UniRule"/>
</dbReference>
<dbReference type="CDD" id="cd14332">
    <property type="entry name" value="UBA_RuvA_C"/>
    <property type="match status" value="1"/>
</dbReference>
<dbReference type="GO" id="GO:0006310">
    <property type="term" value="P:DNA recombination"/>
    <property type="evidence" value="ECO:0007669"/>
    <property type="project" value="UniProtKB-UniRule"/>
</dbReference>
<dbReference type="GO" id="GO:0009379">
    <property type="term" value="C:Holliday junction helicase complex"/>
    <property type="evidence" value="ECO:0007669"/>
    <property type="project" value="InterPro"/>
</dbReference>
<dbReference type="GO" id="GO:0005524">
    <property type="term" value="F:ATP binding"/>
    <property type="evidence" value="ECO:0007669"/>
    <property type="project" value="InterPro"/>
</dbReference>
<dbReference type="FunCoup" id="A0A540V9Z9">
    <property type="interactions" value="366"/>
</dbReference>
<dbReference type="Gene3D" id="1.10.8.10">
    <property type="entry name" value="DNA helicase RuvA subunit, C-terminal domain"/>
    <property type="match status" value="1"/>
</dbReference>
<dbReference type="Pfam" id="PF07499">
    <property type="entry name" value="RuvA_C"/>
    <property type="match status" value="1"/>
</dbReference>
<keyword evidence="2 6" id="KW-0227">DNA damage</keyword>
<keyword evidence="3 6" id="KW-0238">DNA-binding</keyword>
<accession>A0A540V9Z9</accession>
<keyword evidence="8" id="KW-0378">Hydrolase</keyword>
<dbReference type="InterPro" id="IPR003583">
    <property type="entry name" value="Hlx-hairpin-Hlx_DNA-bd_motif"/>
</dbReference>
<dbReference type="NCBIfam" id="TIGR00084">
    <property type="entry name" value="ruvA"/>
    <property type="match status" value="1"/>
</dbReference>
<sequence length="193" mass="20563">MIRLIRGTVIAHGKDHLVVEVANAVGLKIFVPEPTRTQAASGATIVLHTYLQVREDALNLFGFATEEELEIFELLLGVSGVGPKVALSTLSALSPDALRLALANNEPAVIARVPGIGKRTAEKIILELKDKVRESQAGLEALAAVADVDAEVIEALIALGYSVVEAQRAVQRLPKEATGVEERLRLALSQFSA</sequence>
<dbReference type="Proteomes" id="UP000317371">
    <property type="component" value="Unassembled WGS sequence"/>
</dbReference>
<comment type="function">
    <text evidence="6">The RuvA-RuvB-RuvC complex processes Holliday junction (HJ) DNA during genetic recombination and DNA repair, while the RuvA-RuvB complex plays an important role in the rescue of blocked DNA replication forks via replication fork reversal (RFR). RuvA specifically binds to HJ cruciform DNA, conferring on it an open structure. The RuvB hexamer acts as an ATP-dependent pump, pulling dsDNA into and through the RuvAB complex. HJ branch migration allows RuvC to scan DNA until it finds its consensus sequence, where it cleaves and resolves the cruciform DNA.</text>
</comment>
<feature type="domain" description="Helix-hairpin-helix DNA-binding motif class 1" evidence="7">
    <location>
        <begin position="73"/>
        <end position="92"/>
    </location>
</feature>
<dbReference type="RefSeq" id="WP_141612143.1">
    <property type="nucleotide sequence ID" value="NZ_VIGC02000038.1"/>
</dbReference>
<comment type="caution">
    <text evidence="8">The sequence shown here is derived from an EMBL/GenBank/DDBJ whole genome shotgun (WGS) entry which is preliminary data.</text>
</comment>
<keyword evidence="5 6" id="KW-0234">DNA repair</keyword>
<dbReference type="Pfam" id="PF01330">
    <property type="entry name" value="RuvA_N"/>
    <property type="match status" value="1"/>
</dbReference>
<evidence type="ECO:0000256" key="3">
    <source>
        <dbReference type="ARBA" id="ARBA00023125"/>
    </source>
</evidence>
<dbReference type="Pfam" id="PF14520">
    <property type="entry name" value="HHH_5"/>
    <property type="match status" value="1"/>
</dbReference>
<comment type="caution">
    <text evidence="6">Lacks conserved residue(s) required for the propagation of feature annotation.</text>
</comment>
<dbReference type="EMBL" id="VIGC01000038">
    <property type="protein sequence ID" value="TQE93535.1"/>
    <property type="molecule type" value="Genomic_DNA"/>
</dbReference>
<comment type="domain">
    <text evidence="6">Has three domains with a flexible linker between the domains II and III and assumes an 'L' shape. Domain III is highly mobile and contacts RuvB.</text>
</comment>
<dbReference type="AlphaFoldDB" id="A0A540V9Z9"/>
<dbReference type="HAMAP" id="MF_00031">
    <property type="entry name" value="DNA_HJ_migration_RuvA"/>
    <property type="match status" value="1"/>
</dbReference>
<dbReference type="SMART" id="SM00278">
    <property type="entry name" value="HhH1"/>
    <property type="match status" value="2"/>
</dbReference>
<evidence type="ECO:0000259" key="7">
    <source>
        <dbReference type="SMART" id="SM00278"/>
    </source>
</evidence>
<evidence type="ECO:0000256" key="4">
    <source>
        <dbReference type="ARBA" id="ARBA00023172"/>
    </source>
</evidence>
<dbReference type="InterPro" id="IPR011114">
    <property type="entry name" value="RuvA_C"/>
</dbReference>
<dbReference type="InterPro" id="IPR036267">
    <property type="entry name" value="RuvA_C_sf"/>
</dbReference>
<feature type="region of interest" description="Domain III" evidence="6">
    <location>
        <begin position="146"/>
        <end position="193"/>
    </location>
</feature>